<evidence type="ECO:0000313" key="2">
    <source>
        <dbReference type="EMBL" id="JAT11961.1"/>
    </source>
</evidence>
<accession>A0A1B6KKI8</accession>
<organism evidence="2">
    <name type="scientific">Graphocephala atropunctata</name>
    <dbReference type="NCBI Taxonomy" id="36148"/>
    <lineage>
        <taxon>Eukaryota</taxon>
        <taxon>Metazoa</taxon>
        <taxon>Ecdysozoa</taxon>
        <taxon>Arthropoda</taxon>
        <taxon>Hexapoda</taxon>
        <taxon>Insecta</taxon>
        <taxon>Pterygota</taxon>
        <taxon>Neoptera</taxon>
        <taxon>Paraneoptera</taxon>
        <taxon>Hemiptera</taxon>
        <taxon>Auchenorrhyncha</taxon>
        <taxon>Membracoidea</taxon>
        <taxon>Cicadellidae</taxon>
        <taxon>Cicadellinae</taxon>
        <taxon>Cicadellini</taxon>
        <taxon>Graphocephala</taxon>
    </lineage>
</organism>
<evidence type="ECO:0000256" key="1">
    <source>
        <dbReference type="SAM" id="MobiDB-lite"/>
    </source>
</evidence>
<reference evidence="2" key="1">
    <citation type="submission" date="2015-11" db="EMBL/GenBank/DDBJ databases">
        <title>De novo transcriptome assembly of four potential Pierce s Disease insect vectors from Arizona vineyards.</title>
        <authorList>
            <person name="Tassone E.E."/>
        </authorList>
    </citation>
    <scope>NUCLEOTIDE SEQUENCE</scope>
</reference>
<feature type="non-terminal residue" evidence="2">
    <location>
        <position position="124"/>
    </location>
</feature>
<feature type="non-terminal residue" evidence="2">
    <location>
        <position position="1"/>
    </location>
</feature>
<dbReference type="AlphaFoldDB" id="A0A1B6KKI8"/>
<proteinExistence type="predicted"/>
<gene>
    <name evidence="2" type="ORF">g.54957</name>
</gene>
<feature type="region of interest" description="Disordered" evidence="1">
    <location>
        <begin position="88"/>
        <end position="124"/>
    </location>
</feature>
<feature type="compositionally biased region" description="Low complexity" evidence="1">
    <location>
        <begin position="106"/>
        <end position="124"/>
    </location>
</feature>
<protein>
    <submittedName>
        <fullName evidence="2">Uncharacterized protein</fullName>
    </submittedName>
</protein>
<dbReference type="EMBL" id="GEBQ01028016">
    <property type="protein sequence ID" value="JAT11961.1"/>
    <property type="molecule type" value="Transcribed_RNA"/>
</dbReference>
<name>A0A1B6KKI8_9HEMI</name>
<sequence>KRKVNPIEARRQQVVAKAMAVLEKDEDEFGNIGKVVAAKLRKMNQQQFLHADKIITEVVYKGLQNQLSSYTSVYDDNCYGNSFPGPSAYNPYQMYNQDPPLHTDSDTFSTSDTSRSNTPRNTTN</sequence>